<keyword evidence="2" id="KW-1185">Reference proteome</keyword>
<evidence type="ECO:0000313" key="2">
    <source>
        <dbReference type="Proteomes" id="UP001156484"/>
    </source>
</evidence>
<evidence type="ECO:0000313" key="1">
    <source>
        <dbReference type="EMBL" id="UYP18025.1"/>
    </source>
</evidence>
<dbReference type="EMBL" id="CP107551">
    <property type="protein sequence ID" value="UYP18025.1"/>
    <property type="molecule type" value="Genomic_DNA"/>
</dbReference>
<protein>
    <submittedName>
        <fullName evidence="1">Amino acid adenylation domain-containing protein</fullName>
    </submittedName>
</protein>
<gene>
    <name evidence="1" type="ORF">OED52_15295</name>
</gene>
<dbReference type="Proteomes" id="UP001156484">
    <property type="component" value="Chromosome"/>
</dbReference>
<reference evidence="1" key="1">
    <citation type="submission" date="2022-10" db="EMBL/GenBank/DDBJ databases">
        <title>Rhodococcus ferula Z13 complete genome.</title>
        <authorList>
            <person name="Long X."/>
            <person name="Zang M."/>
        </authorList>
    </citation>
    <scope>NUCLEOTIDE SEQUENCE</scope>
    <source>
        <strain evidence="1">Z13</strain>
    </source>
</reference>
<organism evidence="1 2">
    <name type="scientific">Rhodococcus sacchari</name>
    <dbReference type="NCBI Taxonomy" id="2962047"/>
    <lineage>
        <taxon>Bacteria</taxon>
        <taxon>Bacillati</taxon>
        <taxon>Actinomycetota</taxon>
        <taxon>Actinomycetes</taxon>
        <taxon>Mycobacteriales</taxon>
        <taxon>Nocardiaceae</taxon>
        <taxon>Rhodococcus</taxon>
    </lineage>
</organism>
<name>A0ACD4DDJ7_9NOCA</name>
<sequence length="883" mass="95025">MPAVHTDLVPTEEPAPTVSVADLFEVRARASADLVAVTAGERSVTYGELDELSNRWARRLIAAGAAPGRTVAVALPRDISLVVLVVAVAKTGAAYLPLDTTHPPERLVRILEDAEPDLLIVESAQFQVEATRSLPPVLEIEDEDPANWSAVPITDADRRGPVHRDDTAYVVYTSGSTGTPKGVAVSHRNVTSLFVRTLPLFEFGGTDVWTLFHSCAFDFAVWEMWGALVHGARLVVVDHPTSRDPEKFRALVAAEGVTVLNLTPSAFYQFVEADRTASEGAGESTLALRHVILGGEALKLVHLAPWFSRYGDETPCVTNMYGITETTVHTSFQRITADLALQGVPSLIGRPLPDVGIHVLDDRLNPVPMGQAGEVYVTGDQVAQGYVNRSALTATRFVADPYSSTGTVMYRTGDVARWDEQERLVYLGRSDAQVQVRGFRIELEEVEAALLGCEPVVNAAAAVRTDDRFGDRLVGYIVVREGESVDPAAARTRLAAFLPPYMVPDAVVLLERLPLTVNGKLDRAALPAPVFVSTKPYRAPRTETERCVATVFADVLDVERIGLDDGFFELGGNSLLAAAAVAMLRDSLGQDVDLRWVMATPTPAGLASRIDAAASETFRSGATASGLEVLFPLRAGEGPGVFIVHPLMGLAWSYIGLALALDFPGPVVGLQTPALTDDGPLPESIGELAARYVAEIRSIQPEGPFHLVGWSLGGVIAHCMATTLQESGAEVGSLVLMDALLDSKLENFYDALVQAFAPMGVHLTADEAVDGLSTENAQRIADLVSANVGPITPEQVRRVFSMAVDSPEQVNNHSPATFRGDLLFLAAEKEREDPNEVVDPWREVVDGTIVVRMIPSVHNDMVSEESVAVIAPVLDDWLKGCRR</sequence>
<accession>A0ACD4DDJ7</accession>
<proteinExistence type="predicted"/>